<keyword evidence="5 7" id="KW-1133">Transmembrane helix</keyword>
<dbReference type="Pfam" id="PF01554">
    <property type="entry name" value="MatE"/>
    <property type="match status" value="2"/>
</dbReference>
<feature type="transmembrane region" description="Helical" evidence="7">
    <location>
        <begin position="95"/>
        <end position="117"/>
    </location>
</feature>
<dbReference type="InterPro" id="IPR051327">
    <property type="entry name" value="MATE_MepA_subfamily"/>
</dbReference>
<feature type="transmembrane region" description="Helical" evidence="7">
    <location>
        <begin position="21"/>
        <end position="41"/>
    </location>
</feature>
<feature type="transmembrane region" description="Helical" evidence="7">
    <location>
        <begin position="137"/>
        <end position="158"/>
    </location>
</feature>
<dbReference type="AlphaFoldDB" id="A0A3E5B965"/>
<evidence type="ECO:0000256" key="6">
    <source>
        <dbReference type="ARBA" id="ARBA00023136"/>
    </source>
</evidence>
<evidence type="ECO:0000256" key="5">
    <source>
        <dbReference type="ARBA" id="ARBA00022989"/>
    </source>
</evidence>
<protein>
    <submittedName>
        <fullName evidence="8">MATE family efflux transporter</fullName>
    </submittedName>
</protein>
<feature type="transmembrane region" description="Helical" evidence="7">
    <location>
        <begin position="165"/>
        <end position="198"/>
    </location>
</feature>
<comment type="subcellular location">
    <subcellularLocation>
        <location evidence="1">Cell membrane</location>
        <topology evidence="1">Multi-pass membrane protein</topology>
    </subcellularLocation>
</comment>
<evidence type="ECO:0000313" key="8">
    <source>
        <dbReference type="EMBL" id="RGN34150.1"/>
    </source>
</evidence>
<evidence type="ECO:0000313" key="9">
    <source>
        <dbReference type="Proteomes" id="UP000260983"/>
    </source>
</evidence>
<dbReference type="GO" id="GO:0042910">
    <property type="term" value="F:xenobiotic transmembrane transporter activity"/>
    <property type="evidence" value="ECO:0007669"/>
    <property type="project" value="InterPro"/>
</dbReference>
<dbReference type="InterPro" id="IPR002528">
    <property type="entry name" value="MATE_fam"/>
</dbReference>
<dbReference type="GO" id="GO:0015297">
    <property type="term" value="F:antiporter activity"/>
    <property type="evidence" value="ECO:0007669"/>
    <property type="project" value="InterPro"/>
</dbReference>
<evidence type="ECO:0000256" key="3">
    <source>
        <dbReference type="ARBA" id="ARBA00022475"/>
    </source>
</evidence>
<dbReference type="EMBL" id="QSUL01000009">
    <property type="protein sequence ID" value="RGN34150.1"/>
    <property type="molecule type" value="Genomic_DNA"/>
</dbReference>
<keyword evidence="3" id="KW-1003">Cell membrane</keyword>
<dbReference type="RefSeq" id="WP_009132654.1">
    <property type="nucleotide sequence ID" value="NZ_CABKRN010000007.1"/>
</dbReference>
<organism evidence="8 9">
    <name type="scientific">Bacteroides oleiciplenus</name>
    <dbReference type="NCBI Taxonomy" id="626931"/>
    <lineage>
        <taxon>Bacteria</taxon>
        <taxon>Pseudomonadati</taxon>
        <taxon>Bacteroidota</taxon>
        <taxon>Bacteroidia</taxon>
        <taxon>Bacteroidales</taxon>
        <taxon>Bacteroidaceae</taxon>
        <taxon>Bacteroides</taxon>
    </lineage>
</organism>
<evidence type="ECO:0000256" key="4">
    <source>
        <dbReference type="ARBA" id="ARBA00022692"/>
    </source>
</evidence>
<keyword evidence="2" id="KW-0813">Transport</keyword>
<dbReference type="PANTHER" id="PTHR43823">
    <property type="entry name" value="SPORULATION PROTEIN YKVU"/>
    <property type="match status" value="1"/>
</dbReference>
<comment type="caution">
    <text evidence="8">The sequence shown here is derived from an EMBL/GenBank/DDBJ whole genome shotgun (WGS) entry which is preliminary data.</text>
</comment>
<dbReference type="Proteomes" id="UP000260983">
    <property type="component" value="Unassembled WGS sequence"/>
</dbReference>
<dbReference type="PANTHER" id="PTHR43823:SF3">
    <property type="entry name" value="MULTIDRUG EXPORT PROTEIN MEPA"/>
    <property type="match status" value="1"/>
</dbReference>
<name>A0A3E5B965_9BACE</name>
<dbReference type="GO" id="GO:0005886">
    <property type="term" value="C:plasma membrane"/>
    <property type="evidence" value="ECO:0007669"/>
    <property type="project" value="UniProtKB-SubCell"/>
</dbReference>
<dbReference type="InterPro" id="IPR048279">
    <property type="entry name" value="MdtK-like"/>
</dbReference>
<evidence type="ECO:0000256" key="7">
    <source>
        <dbReference type="SAM" id="Phobius"/>
    </source>
</evidence>
<feature type="transmembrane region" description="Helical" evidence="7">
    <location>
        <begin position="244"/>
        <end position="266"/>
    </location>
</feature>
<reference evidence="8 9" key="1">
    <citation type="submission" date="2018-08" db="EMBL/GenBank/DDBJ databases">
        <title>A genome reference for cultivated species of the human gut microbiota.</title>
        <authorList>
            <person name="Zou Y."/>
            <person name="Xue W."/>
            <person name="Luo G."/>
        </authorList>
    </citation>
    <scope>NUCLEOTIDE SEQUENCE [LARGE SCALE GENOMIC DNA]</scope>
    <source>
        <strain evidence="8 9">OM05-15BH</strain>
    </source>
</reference>
<dbReference type="PIRSF" id="PIRSF006603">
    <property type="entry name" value="DinF"/>
    <property type="match status" value="1"/>
</dbReference>
<feature type="transmembrane region" description="Helical" evidence="7">
    <location>
        <begin position="61"/>
        <end position="83"/>
    </location>
</feature>
<feature type="transmembrane region" description="Helical" evidence="7">
    <location>
        <begin position="398"/>
        <end position="416"/>
    </location>
</feature>
<evidence type="ECO:0000256" key="1">
    <source>
        <dbReference type="ARBA" id="ARBA00004651"/>
    </source>
</evidence>
<proteinExistence type="predicted"/>
<keyword evidence="6 7" id="KW-0472">Membrane</keyword>
<feature type="transmembrane region" description="Helical" evidence="7">
    <location>
        <begin position="362"/>
        <end position="386"/>
    </location>
</feature>
<feature type="transmembrane region" description="Helical" evidence="7">
    <location>
        <begin position="320"/>
        <end position="342"/>
    </location>
</feature>
<accession>A0A3E5B965</accession>
<keyword evidence="4 7" id="KW-0812">Transmembrane</keyword>
<sequence length="447" mass="48735">MQRDNLDFKNMSVSKLYTKQLFPTLLGMVSSALFTVVDGIFVGRGIGSDAIAAVNIAAPVFMIAAGLGLMFGMGGGILASINLSRGKRLIANINVTQAVVMLTIVSVAMGILLTVFPETAVALLGAEGHLTELAAEYLFWFSISIPSTVLLVALPFFVRLTNPNFAMWAMLAATFVNILLDYVFIFIFGWGLFGAAIATDLGELVGTFMLLVYLFRPSVAVRFARLKVSVKSIRLTLRNTWYMLKLGVSSCLSEVTIAVMAIAGNYVFMSHLGTDGVAAYSIVCYLFPIIFMVFNAMVQSAQPIISYNYGCGQIARSNKALRLSVTSAVIFALMISGLFVYFSGDIVSLFLPDRESHAWQYAVVGLPLFAVDYIFFGINVIAIGYYTSIERINRAMRLTLLRGMLPVLFFFVLPLLFGVTGIWLAVAAGDMTAVAIIVILTLRDKKR</sequence>
<feature type="transmembrane region" description="Helical" evidence="7">
    <location>
        <begin position="422"/>
        <end position="442"/>
    </location>
</feature>
<feature type="transmembrane region" description="Helical" evidence="7">
    <location>
        <begin position="278"/>
        <end position="299"/>
    </location>
</feature>
<gene>
    <name evidence="8" type="ORF">DXB65_13675</name>
</gene>
<evidence type="ECO:0000256" key="2">
    <source>
        <dbReference type="ARBA" id="ARBA00022448"/>
    </source>
</evidence>